<evidence type="ECO:0000259" key="4">
    <source>
        <dbReference type="PROSITE" id="PS50987"/>
    </source>
</evidence>
<dbReference type="PRINTS" id="PR00778">
    <property type="entry name" value="HTHARSR"/>
</dbReference>
<keyword evidence="3" id="KW-0804">Transcription</keyword>
<dbReference type="PROSITE" id="PS50987">
    <property type="entry name" value="HTH_ARSR_2"/>
    <property type="match status" value="1"/>
</dbReference>
<dbReference type="InterPro" id="IPR011991">
    <property type="entry name" value="ArsR-like_HTH"/>
</dbReference>
<evidence type="ECO:0000256" key="1">
    <source>
        <dbReference type="ARBA" id="ARBA00023015"/>
    </source>
</evidence>
<dbReference type="PANTHER" id="PTHR43132:SF2">
    <property type="entry name" value="ARSENICAL RESISTANCE OPERON REPRESSOR ARSR-RELATED"/>
    <property type="match status" value="1"/>
</dbReference>
<dbReference type="SUPFAM" id="SSF46785">
    <property type="entry name" value="Winged helix' DNA-binding domain"/>
    <property type="match status" value="1"/>
</dbReference>
<gene>
    <name evidence="5" type="ORF">GO499_06670</name>
</gene>
<dbReference type="CDD" id="cd00090">
    <property type="entry name" value="HTH_ARSR"/>
    <property type="match status" value="1"/>
</dbReference>
<organism evidence="5 6">
    <name type="scientific">Algicella marina</name>
    <dbReference type="NCBI Taxonomy" id="2683284"/>
    <lineage>
        <taxon>Bacteria</taxon>
        <taxon>Pseudomonadati</taxon>
        <taxon>Pseudomonadota</taxon>
        <taxon>Alphaproteobacteria</taxon>
        <taxon>Rhodobacterales</taxon>
        <taxon>Paracoccaceae</taxon>
        <taxon>Algicella</taxon>
    </lineage>
</organism>
<dbReference type="InterPro" id="IPR036390">
    <property type="entry name" value="WH_DNA-bd_sf"/>
</dbReference>
<dbReference type="PANTHER" id="PTHR43132">
    <property type="entry name" value="ARSENICAL RESISTANCE OPERON REPRESSOR ARSR-RELATED"/>
    <property type="match status" value="1"/>
</dbReference>
<keyword evidence="2" id="KW-0238">DNA-binding</keyword>
<dbReference type="InterPro" id="IPR051011">
    <property type="entry name" value="Metal_resp_trans_reg"/>
</dbReference>
<keyword evidence="6" id="KW-1185">Reference proteome</keyword>
<dbReference type="InterPro" id="IPR036388">
    <property type="entry name" value="WH-like_DNA-bd_sf"/>
</dbReference>
<dbReference type="KEGG" id="amaq:GO499_06670"/>
<dbReference type="EMBL" id="CP046620">
    <property type="protein sequence ID" value="QHQ34906.1"/>
    <property type="molecule type" value="Genomic_DNA"/>
</dbReference>
<dbReference type="Gene3D" id="1.10.10.10">
    <property type="entry name" value="Winged helix-like DNA-binding domain superfamily/Winged helix DNA-binding domain"/>
    <property type="match status" value="1"/>
</dbReference>
<protein>
    <submittedName>
        <fullName evidence="5">Metalloregulator ArsR/SmtB family transcription factor</fullName>
    </submittedName>
</protein>
<dbReference type="Pfam" id="PF01022">
    <property type="entry name" value="HTH_5"/>
    <property type="match status" value="1"/>
</dbReference>
<keyword evidence="1" id="KW-0805">Transcription regulation</keyword>
<feature type="domain" description="HTH arsR-type" evidence="4">
    <location>
        <begin position="8"/>
        <end position="102"/>
    </location>
</feature>
<dbReference type="GO" id="GO:0003677">
    <property type="term" value="F:DNA binding"/>
    <property type="evidence" value="ECO:0007669"/>
    <property type="project" value="UniProtKB-KW"/>
</dbReference>
<evidence type="ECO:0000313" key="6">
    <source>
        <dbReference type="Proteomes" id="UP000464495"/>
    </source>
</evidence>
<sequence length="102" mass="11419">MNEETLVYGETGAKPAAEVLKALGHTGRFTIMCQLVHGEKSVNTLEGILGIRQAAVSQQLARLRQDGLVKHRREGKSIYYSVANPRIEEMVRFLCGHFKMPH</sequence>
<dbReference type="SMART" id="SM00418">
    <property type="entry name" value="HTH_ARSR"/>
    <property type="match status" value="1"/>
</dbReference>
<evidence type="ECO:0000256" key="2">
    <source>
        <dbReference type="ARBA" id="ARBA00023125"/>
    </source>
</evidence>
<dbReference type="GO" id="GO:0003700">
    <property type="term" value="F:DNA-binding transcription factor activity"/>
    <property type="evidence" value="ECO:0007669"/>
    <property type="project" value="InterPro"/>
</dbReference>
<dbReference type="RefSeq" id="WP_161861472.1">
    <property type="nucleotide sequence ID" value="NZ_CP046620.1"/>
</dbReference>
<reference evidence="5 6" key="1">
    <citation type="submission" date="2019-12" db="EMBL/GenBank/DDBJ databases">
        <title>Complete genome sequence of Algicella marina strain 9Alg 56(T) isolated from the red alga Tichocarpus crinitus.</title>
        <authorList>
            <person name="Kim S.-G."/>
            <person name="Nedashkovskaya O.I."/>
        </authorList>
    </citation>
    <scope>NUCLEOTIDE SEQUENCE [LARGE SCALE GENOMIC DNA]</scope>
    <source>
        <strain evidence="5 6">9Alg 56</strain>
    </source>
</reference>
<name>A0A6P1T0D8_9RHOB</name>
<dbReference type="InterPro" id="IPR001845">
    <property type="entry name" value="HTH_ArsR_DNA-bd_dom"/>
</dbReference>
<evidence type="ECO:0000256" key="3">
    <source>
        <dbReference type="ARBA" id="ARBA00023163"/>
    </source>
</evidence>
<evidence type="ECO:0000313" key="5">
    <source>
        <dbReference type="EMBL" id="QHQ34906.1"/>
    </source>
</evidence>
<accession>A0A6P1T0D8</accession>
<dbReference type="Proteomes" id="UP000464495">
    <property type="component" value="Chromosome"/>
</dbReference>
<dbReference type="NCBIfam" id="NF033788">
    <property type="entry name" value="HTH_metalloreg"/>
    <property type="match status" value="1"/>
</dbReference>
<dbReference type="AlphaFoldDB" id="A0A6P1T0D8"/>
<proteinExistence type="predicted"/>